<evidence type="ECO:0000256" key="13">
    <source>
        <dbReference type="ARBA" id="ARBA00034078"/>
    </source>
</evidence>
<evidence type="ECO:0000259" key="14">
    <source>
        <dbReference type="PROSITE" id="PS51085"/>
    </source>
</evidence>
<feature type="domain" description="4Fe-4S His(Cys)3-ligated-type" evidence="16">
    <location>
        <begin position="80"/>
        <end position="119"/>
    </location>
</feature>
<dbReference type="SUPFAM" id="SSF54292">
    <property type="entry name" value="2Fe-2S ferredoxin-like"/>
    <property type="match status" value="1"/>
</dbReference>
<keyword evidence="18" id="KW-1185">Reference proteome</keyword>
<dbReference type="SUPFAM" id="SSF53706">
    <property type="entry name" value="Formate dehydrogenase/DMSO reductase, domains 1-3"/>
    <property type="match status" value="1"/>
</dbReference>
<keyword evidence="9" id="KW-0408">Iron</keyword>
<dbReference type="CDD" id="cd00207">
    <property type="entry name" value="fer2"/>
    <property type="match status" value="1"/>
</dbReference>
<sequence>MEKVKIKIDNQEIEVEKGITVLEAAKRLNKLIPTFCYHEKLPIFGGCRICLVWDVKARRSIIACGSYVYDGMEIETENEKVKEDRKFILQMLFSRHPLDCPICDKAGECDLQNWGTYWGPQQNLLPITPFEKVRLEDDWESDYLEFVSNRCVLCIKCVSVCSNIVGANALYQLERGFETLISPVTKPMDTSSCEMCGLCVDICPVGAILFKPFKFNARPWLLKETFSHCGMCSLNCPVVIDHDGKDIRRIRSTADLNICAGAYLGYDVYKENRLKYPLIQNQVKTIDEALQKVADIINNEETAIILSSYSNNESLDIYKEIIEKSGIKATSLSTINTIPVLVGYKETAEEDYTIDLSLIKEFKDVFIIGDDIADTTPVLSYMLNGKNITYIGKNANRIKKFFPRIEEKLNIEDIPENSLIIYSTTSDIAQQSYEMGKTLGRLKKEKNCNILIIPFERNSYGLINRFENLYYLPDILKDIEEGKIKNLIIIGEEITDYIEEEKLKYIFQKVENLIVFSPFEDGLTLISNIAIPISLWFEEEGYIDSIFGKVKTKKSIKNIFEEKTILQRLNNLIIKKEKPQIDYSIRFYDTDYIVKPEIKIWDFGYVGKRSNNLLNWKMKNIGVLEDAD</sequence>
<comment type="subcellular location">
    <subcellularLocation>
        <location evidence="2">Membrane</location>
    </subcellularLocation>
</comment>
<dbReference type="Proteomes" id="UP001157947">
    <property type="component" value="Unassembled WGS sequence"/>
</dbReference>
<dbReference type="InterPro" id="IPR000283">
    <property type="entry name" value="NADH_UbQ_OxRdtase_75kDa_su_CS"/>
</dbReference>
<evidence type="ECO:0000256" key="12">
    <source>
        <dbReference type="ARBA" id="ARBA00023136"/>
    </source>
</evidence>
<comment type="caution">
    <text evidence="17">The sequence shown here is derived from an EMBL/GenBank/DDBJ whole genome shotgun (WGS) entry which is preliminary data.</text>
</comment>
<keyword evidence="4" id="KW-0004">4Fe-4S</keyword>
<dbReference type="SMART" id="SM00929">
    <property type="entry name" value="NADH-G_4Fe-4S_3"/>
    <property type="match status" value="1"/>
</dbReference>
<evidence type="ECO:0000256" key="2">
    <source>
        <dbReference type="ARBA" id="ARBA00004370"/>
    </source>
</evidence>
<evidence type="ECO:0000256" key="3">
    <source>
        <dbReference type="ARBA" id="ARBA00005404"/>
    </source>
</evidence>
<dbReference type="RefSeq" id="WP_265134602.1">
    <property type="nucleotide sequence ID" value="NZ_FXTX01000012.1"/>
</dbReference>
<organism evidence="17 18">
    <name type="scientific">Venenivibrio stagnispumantis</name>
    <dbReference type="NCBI Taxonomy" id="407998"/>
    <lineage>
        <taxon>Bacteria</taxon>
        <taxon>Pseudomonadati</taxon>
        <taxon>Aquificota</taxon>
        <taxon>Aquificia</taxon>
        <taxon>Aquificales</taxon>
        <taxon>Hydrogenothermaceae</taxon>
        <taxon>Venenivibrio</taxon>
    </lineage>
</organism>
<evidence type="ECO:0000256" key="7">
    <source>
        <dbReference type="ARBA" id="ARBA00022737"/>
    </source>
</evidence>
<dbReference type="GO" id="GO:0016020">
    <property type="term" value="C:membrane"/>
    <property type="evidence" value="ECO:0007669"/>
    <property type="project" value="UniProtKB-SubCell"/>
</dbReference>
<dbReference type="InterPro" id="IPR017900">
    <property type="entry name" value="4Fe4S_Fe_S_CS"/>
</dbReference>
<proteinExistence type="inferred from homology"/>
<keyword evidence="11" id="KW-0520">NAD</keyword>
<dbReference type="Gene3D" id="3.30.70.20">
    <property type="match status" value="1"/>
</dbReference>
<feature type="domain" description="2Fe-2S ferredoxin-type" evidence="14">
    <location>
        <begin position="2"/>
        <end position="80"/>
    </location>
</feature>
<dbReference type="AlphaFoldDB" id="A0AA45WMH0"/>
<dbReference type="GO" id="GO:0046872">
    <property type="term" value="F:metal ion binding"/>
    <property type="evidence" value="ECO:0007669"/>
    <property type="project" value="UniProtKB-KW"/>
</dbReference>
<dbReference type="Pfam" id="PF22117">
    <property type="entry name" value="Fer4_Nqo3"/>
    <property type="match status" value="1"/>
</dbReference>
<dbReference type="Pfam" id="PF13510">
    <property type="entry name" value="Fer2_4"/>
    <property type="match status" value="1"/>
</dbReference>
<dbReference type="FunFam" id="3.10.20.740:FF:000004">
    <property type="entry name" value="NADH-quinone oxidoreductase"/>
    <property type="match status" value="1"/>
</dbReference>
<dbReference type="GO" id="GO:0051537">
    <property type="term" value="F:2 iron, 2 sulfur cluster binding"/>
    <property type="evidence" value="ECO:0007669"/>
    <property type="project" value="UniProtKB-KW"/>
</dbReference>
<evidence type="ECO:0000256" key="8">
    <source>
        <dbReference type="ARBA" id="ARBA00022967"/>
    </source>
</evidence>
<dbReference type="SUPFAM" id="SSF54862">
    <property type="entry name" value="4Fe-4S ferredoxins"/>
    <property type="match status" value="1"/>
</dbReference>
<dbReference type="InterPro" id="IPR017896">
    <property type="entry name" value="4Fe4S_Fe-S-bd"/>
</dbReference>
<evidence type="ECO:0000313" key="17">
    <source>
        <dbReference type="EMBL" id="SMP14045.1"/>
    </source>
</evidence>
<dbReference type="InterPro" id="IPR050157">
    <property type="entry name" value="PSI_iron-sulfur_center"/>
</dbReference>
<evidence type="ECO:0000256" key="9">
    <source>
        <dbReference type="ARBA" id="ARBA00023004"/>
    </source>
</evidence>
<name>A0AA45WMH0_9AQUI</name>
<dbReference type="InterPro" id="IPR019574">
    <property type="entry name" value="NADH_UbQ_OxRdtase_Gsu_4Fe4S-bd"/>
</dbReference>
<evidence type="ECO:0000259" key="16">
    <source>
        <dbReference type="PROSITE" id="PS51839"/>
    </source>
</evidence>
<comment type="similarity">
    <text evidence="3">Belongs to the complex I 75 kDa subunit family.</text>
</comment>
<keyword evidence="12" id="KW-0472">Membrane</keyword>
<evidence type="ECO:0000256" key="6">
    <source>
        <dbReference type="ARBA" id="ARBA00022723"/>
    </source>
</evidence>
<keyword evidence="7" id="KW-0677">Repeat</keyword>
<dbReference type="PROSITE" id="PS00641">
    <property type="entry name" value="COMPLEX1_75K_1"/>
    <property type="match status" value="1"/>
</dbReference>
<dbReference type="FunFam" id="3.30.70.20:FF:000035">
    <property type="entry name" value="Iron hydrogenase 1"/>
    <property type="match status" value="1"/>
</dbReference>
<evidence type="ECO:0000256" key="11">
    <source>
        <dbReference type="ARBA" id="ARBA00023027"/>
    </source>
</evidence>
<keyword evidence="5" id="KW-0001">2Fe-2S</keyword>
<dbReference type="PROSITE" id="PS51379">
    <property type="entry name" value="4FE4S_FER_2"/>
    <property type="match status" value="1"/>
</dbReference>
<dbReference type="PROSITE" id="PS00198">
    <property type="entry name" value="4FE4S_FER_1"/>
    <property type="match status" value="1"/>
</dbReference>
<dbReference type="EMBL" id="FXTX01000012">
    <property type="protein sequence ID" value="SMP14045.1"/>
    <property type="molecule type" value="Genomic_DNA"/>
</dbReference>
<keyword evidence="6" id="KW-0479">Metal-binding</keyword>
<dbReference type="PANTHER" id="PTHR24960">
    <property type="entry name" value="PHOTOSYSTEM I IRON-SULFUR CENTER-RELATED"/>
    <property type="match status" value="1"/>
</dbReference>
<feature type="domain" description="4Fe-4S ferredoxin-type" evidence="15">
    <location>
        <begin position="184"/>
        <end position="213"/>
    </location>
</feature>
<dbReference type="PROSITE" id="PS51085">
    <property type="entry name" value="2FE2S_FER_2"/>
    <property type="match status" value="1"/>
</dbReference>
<comment type="cofactor">
    <cofactor evidence="13">
        <name>[2Fe-2S] cluster</name>
        <dbReference type="ChEBI" id="CHEBI:190135"/>
    </cofactor>
</comment>
<accession>A0AA45WMH0</accession>
<dbReference type="GO" id="GO:0016491">
    <property type="term" value="F:oxidoreductase activity"/>
    <property type="evidence" value="ECO:0007669"/>
    <property type="project" value="InterPro"/>
</dbReference>
<comment type="cofactor">
    <cofactor evidence="1">
        <name>[4Fe-4S] cluster</name>
        <dbReference type="ChEBI" id="CHEBI:49883"/>
    </cofactor>
</comment>
<dbReference type="GO" id="GO:0008137">
    <property type="term" value="F:NADH dehydrogenase (ubiquinone) activity"/>
    <property type="evidence" value="ECO:0007669"/>
    <property type="project" value="InterPro"/>
</dbReference>
<dbReference type="PROSITE" id="PS51839">
    <property type="entry name" value="4FE4S_HC3"/>
    <property type="match status" value="1"/>
</dbReference>
<reference evidence="17" key="1">
    <citation type="submission" date="2017-05" db="EMBL/GenBank/DDBJ databases">
        <authorList>
            <person name="Varghese N."/>
            <person name="Submissions S."/>
        </authorList>
    </citation>
    <scope>NUCLEOTIDE SEQUENCE</scope>
    <source>
        <strain evidence="17">DSM 18763</strain>
    </source>
</reference>
<dbReference type="InterPro" id="IPR054351">
    <property type="entry name" value="NADH_UbQ_OxRdtase_ferredoxin"/>
</dbReference>
<keyword evidence="10" id="KW-0411">Iron-sulfur</keyword>
<dbReference type="Pfam" id="PF10588">
    <property type="entry name" value="NADH-G_4Fe-4S_3"/>
    <property type="match status" value="1"/>
</dbReference>
<dbReference type="InterPro" id="IPR001041">
    <property type="entry name" value="2Fe-2S_ferredoxin-type"/>
</dbReference>
<dbReference type="GO" id="GO:0051539">
    <property type="term" value="F:4 iron, 4 sulfur cluster binding"/>
    <property type="evidence" value="ECO:0007669"/>
    <property type="project" value="UniProtKB-KW"/>
</dbReference>
<evidence type="ECO:0000256" key="4">
    <source>
        <dbReference type="ARBA" id="ARBA00022485"/>
    </source>
</evidence>
<evidence type="ECO:0000256" key="5">
    <source>
        <dbReference type="ARBA" id="ARBA00022714"/>
    </source>
</evidence>
<dbReference type="Gene3D" id="3.10.20.740">
    <property type="match status" value="1"/>
</dbReference>
<keyword evidence="8" id="KW-1278">Translocase</keyword>
<dbReference type="PANTHER" id="PTHR24960:SF84">
    <property type="entry name" value="HYDROGENASE SUBUNIT"/>
    <property type="match status" value="1"/>
</dbReference>
<dbReference type="InterPro" id="IPR036010">
    <property type="entry name" value="2Fe-2S_ferredoxin-like_sf"/>
</dbReference>
<evidence type="ECO:0000256" key="10">
    <source>
        <dbReference type="ARBA" id="ARBA00023014"/>
    </source>
</evidence>
<gene>
    <name evidence="17" type="ORF">SAMN06264868_1124</name>
</gene>
<dbReference type="GO" id="GO:0042773">
    <property type="term" value="P:ATP synthesis coupled electron transport"/>
    <property type="evidence" value="ECO:0007669"/>
    <property type="project" value="InterPro"/>
</dbReference>
<evidence type="ECO:0000313" key="18">
    <source>
        <dbReference type="Proteomes" id="UP001157947"/>
    </source>
</evidence>
<evidence type="ECO:0000259" key="15">
    <source>
        <dbReference type="PROSITE" id="PS51379"/>
    </source>
</evidence>
<protein>
    <submittedName>
        <fullName evidence="17">NADH-quinone oxidoreductase subunit G</fullName>
    </submittedName>
</protein>
<evidence type="ECO:0000256" key="1">
    <source>
        <dbReference type="ARBA" id="ARBA00001966"/>
    </source>
</evidence>